<dbReference type="Proteomes" id="UP000423645">
    <property type="component" value="Segment"/>
</dbReference>
<evidence type="ECO:0000313" key="1">
    <source>
        <dbReference type="EMBL" id="QGJ92998.1"/>
    </source>
</evidence>
<evidence type="ECO:0000313" key="2">
    <source>
        <dbReference type="Proteomes" id="UP000423645"/>
    </source>
</evidence>
<dbReference type="GeneID" id="77951952"/>
<gene>
    <name evidence="1" type="primary">112</name>
    <name evidence="1" type="ORF">PBI_CHIDIEBERE_112</name>
</gene>
<proteinExistence type="predicted"/>
<accession>A0A649VKY0</accession>
<dbReference type="KEGG" id="vg:77951952"/>
<dbReference type="EMBL" id="MN586022">
    <property type="protein sequence ID" value="QGJ92998.1"/>
    <property type="molecule type" value="Genomic_DNA"/>
</dbReference>
<name>A0A649VKY0_9CAUD</name>
<organism evidence="1 2">
    <name type="scientific">Gordonia phage Chidiebere</name>
    <dbReference type="NCBI Taxonomy" id="2656530"/>
    <lineage>
        <taxon>Viruses</taxon>
        <taxon>Duplodnaviria</taxon>
        <taxon>Heunggongvirae</taxon>
        <taxon>Uroviricota</taxon>
        <taxon>Caudoviricetes</taxon>
        <taxon>Chidieberevirus</taxon>
        <taxon>Chidieberevirus chidiebere</taxon>
    </lineage>
</organism>
<sequence length="69" mass="7811">MTEEGLIEILLEHIPYYTDYGEGVIECTCIGAPSTHGLDSYTPEWRDIADRNWAEHVAKIIRTKETGNS</sequence>
<dbReference type="RefSeq" id="YP_010675630.1">
    <property type="nucleotide sequence ID" value="NC_071005.1"/>
</dbReference>
<reference evidence="1 2" key="1">
    <citation type="submission" date="2019-10" db="EMBL/GenBank/DDBJ databases">
        <authorList>
            <person name="Zack K.M."/>
            <person name="Garlena R.A."/>
            <person name="Russell D.A."/>
            <person name="Pope W.H."/>
            <person name="Jacobs-Sera D."/>
            <person name="Hatfull G.F."/>
        </authorList>
    </citation>
    <scope>NUCLEOTIDE SEQUENCE [LARGE SCALE GENOMIC DNA]</scope>
</reference>
<protein>
    <submittedName>
        <fullName evidence="1">Uncharacterized protein</fullName>
    </submittedName>
</protein>
<keyword evidence="2" id="KW-1185">Reference proteome</keyword>